<evidence type="ECO:0000313" key="4">
    <source>
        <dbReference type="Proteomes" id="UP000231586"/>
    </source>
</evidence>
<accession>A0A2M8WTS1</accession>
<keyword evidence="1" id="KW-1133">Transmembrane helix</keyword>
<keyword evidence="1" id="KW-0472">Membrane</keyword>
<evidence type="ECO:0000256" key="1">
    <source>
        <dbReference type="SAM" id="Phobius"/>
    </source>
</evidence>
<gene>
    <name evidence="3" type="ORF">CLV34_1772</name>
</gene>
<dbReference type="InterPro" id="IPR025403">
    <property type="entry name" value="TgpA-like_C"/>
</dbReference>
<name>A0A2M8WTS1_9MICO</name>
<feature type="domain" description="Protein-glutamine gamma-glutamyltransferase-like C-terminal" evidence="2">
    <location>
        <begin position="138"/>
        <end position="208"/>
    </location>
</feature>
<protein>
    <submittedName>
        <fullName evidence="3">Uncharacterized protein DUF4129</fullName>
    </submittedName>
</protein>
<keyword evidence="1" id="KW-0812">Transmembrane</keyword>
<evidence type="ECO:0000313" key="3">
    <source>
        <dbReference type="EMBL" id="PJI94284.1"/>
    </source>
</evidence>
<dbReference type="RefSeq" id="WP_100349836.1">
    <property type="nucleotide sequence ID" value="NZ_PGTZ01000007.1"/>
</dbReference>
<dbReference type="Proteomes" id="UP000231586">
    <property type="component" value="Unassembled WGS sequence"/>
</dbReference>
<feature type="transmembrane region" description="Helical" evidence="1">
    <location>
        <begin position="72"/>
        <end position="92"/>
    </location>
</feature>
<dbReference type="OrthoDB" id="3389322at2"/>
<reference evidence="3 4" key="1">
    <citation type="submission" date="2017-11" db="EMBL/GenBank/DDBJ databases">
        <title>Genomic Encyclopedia of Archaeal and Bacterial Type Strains, Phase II (KMG-II): From Individual Species to Whole Genera.</title>
        <authorList>
            <person name="Goeker M."/>
        </authorList>
    </citation>
    <scope>NUCLEOTIDE SEQUENCE [LARGE SCALE GENOMIC DNA]</scope>
    <source>
        <strain evidence="3 4">DSM 22413</strain>
    </source>
</reference>
<comment type="caution">
    <text evidence="3">The sequence shown here is derived from an EMBL/GenBank/DDBJ whole genome shotgun (WGS) entry which is preliminary data.</text>
</comment>
<dbReference type="EMBL" id="PGTZ01000007">
    <property type="protein sequence ID" value="PJI94284.1"/>
    <property type="molecule type" value="Genomic_DNA"/>
</dbReference>
<dbReference type="Pfam" id="PF13559">
    <property type="entry name" value="DUF4129"/>
    <property type="match status" value="1"/>
</dbReference>
<keyword evidence="4" id="KW-1185">Reference proteome</keyword>
<sequence length="227" mass="24053">MALSLVGATAGVLADVLADVPVTPDAPTAQRWLRDELSHSEYHEHTSILQRILRWLADLFDAQAHPHLPTGLLALVGVAIALVLVAVVVRYAGPTRRTARATTAKAVLVDDARTATQIRAAADDAGRRGDWPLAVVERFRAVVRSLEERAVLDEVAGRTADEAAHAAAALLPDQADGLARGARLFDDVLYGDRVATADDHATLLALDRAVTAARPRRTSPAPAAVAP</sequence>
<evidence type="ECO:0000259" key="2">
    <source>
        <dbReference type="Pfam" id="PF13559"/>
    </source>
</evidence>
<proteinExistence type="predicted"/>
<dbReference type="AlphaFoldDB" id="A0A2M8WTS1"/>
<organism evidence="3 4">
    <name type="scientific">Luteimicrobium subarcticum</name>
    <dbReference type="NCBI Taxonomy" id="620910"/>
    <lineage>
        <taxon>Bacteria</taxon>
        <taxon>Bacillati</taxon>
        <taxon>Actinomycetota</taxon>
        <taxon>Actinomycetes</taxon>
        <taxon>Micrococcales</taxon>
        <taxon>Luteimicrobium</taxon>
    </lineage>
</organism>